<dbReference type="InterPro" id="IPR024986">
    <property type="entry name" value="Nipped-B_C"/>
</dbReference>
<dbReference type="EMBL" id="VTPC01091016">
    <property type="protein sequence ID" value="KAF2880156.1"/>
    <property type="molecule type" value="Genomic_DNA"/>
</dbReference>
<feature type="compositionally biased region" description="Basic residues" evidence="7">
    <location>
        <begin position="745"/>
        <end position="755"/>
    </location>
</feature>
<dbReference type="GO" id="GO:0071169">
    <property type="term" value="P:establishment of protein localization to chromatin"/>
    <property type="evidence" value="ECO:0007669"/>
    <property type="project" value="TreeGrafter"/>
</dbReference>
<dbReference type="SUPFAM" id="SSF48371">
    <property type="entry name" value="ARM repeat"/>
    <property type="match status" value="1"/>
</dbReference>
<protein>
    <recommendedName>
        <fullName evidence="6">Nipped-B protein</fullName>
    </recommendedName>
</protein>
<feature type="compositionally biased region" description="Polar residues" evidence="7">
    <location>
        <begin position="713"/>
        <end position="729"/>
    </location>
</feature>
<dbReference type="Proteomes" id="UP000801492">
    <property type="component" value="Unassembled WGS sequence"/>
</dbReference>
<evidence type="ECO:0000256" key="5">
    <source>
        <dbReference type="ARBA" id="ARBA00023306"/>
    </source>
</evidence>
<dbReference type="OrthoDB" id="418242at2759"/>
<dbReference type="GO" id="GO:0061775">
    <property type="term" value="F:cohesin loader activity"/>
    <property type="evidence" value="ECO:0007669"/>
    <property type="project" value="InterPro"/>
</dbReference>
<evidence type="ECO:0000256" key="7">
    <source>
        <dbReference type="SAM" id="MobiDB-lite"/>
    </source>
</evidence>
<evidence type="ECO:0000313" key="10">
    <source>
        <dbReference type="Proteomes" id="UP000801492"/>
    </source>
</evidence>
<dbReference type="GO" id="GO:0034087">
    <property type="term" value="P:establishment of mitotic sister chromatid cohesion"/>
    <property type="evidence" value="ECO:0007669"/>
    <property type="project" value="TreeGrafter"/>
</dbReference>
<comment type="caution">
    <text evidence="9">The sequence shown here is derived from an EMBL/GenBank/DDBJ whole genome shotgun (WGS) entry which is preliminary data.</text>
</comment>
<evidence type="ECO:0000256" key="6">
    <source>
        <dbReference type="RuleBase" id="RU364107"/>
    </source>
</evidence>
<dbReference type="GO" id="GO:0140588">
    <property type="term" value="P:chromatin looping"/>
    <property type="evidence" value="ECO:0007669"/>
    <property type="project" value="InterPro"/>
</dbReference>
<feature type="region of interest" description="Disordered" evidence="7">
    <location>
        <begin position="704"/>
        <end position="772"/>
    </location>
</feature>
<evidence type="ECO:0000313" key="9">
    <source>
        <dbReference type="EMBL" id="KAF2880156.1"/>
    </source>
</evidence>
<dbReference type="AlphaFoldDB" id="A0A8K0FZ33"/>
<dbReference type="Pfam" id="PF12830">
    <property type="entry name" value="Nipped-B_C"/>
    <property type="match status" value="1"/>
</dbReference>
<dbReference type="GO" id="GO:0003682">
    <property type="term" value="F:chromatin binding"/>
    <property type="evidence" value="ECO:0007669"/>
    <property type="project" value="TreeGrafter"/>
</dbReference>
<comment type="similarity">
    <text evidence="2 6">Belongs to the SCC2/Nipped-B family.</text>
</comment>
<name>A0A8K0FZ33_IGNLU</name>
<comment type="subcellular location">
    <subcellularLocation>
        <location evidence="1 6">Nucleus</location>
    </subcellularLocation>
</comment>
<evidence type="ECO:0000259" key="8">
    <source>
        <dbReference type="Pfam" id="PF12830"/>
    </source>
</evidence>
<evidence type="ECO:0000256" key="3">
    <source>
        <dbReference type="ARBA" id="ARBA00022737"/>
    </source>
</evidence>
<sequence>MIIETDISLLTKHEVQTGINHTFLDLSASVREVTAELIGKFILKQPELIDNFYDTLSARILDTSVSVRKRIIRFFYDLCITFSDFPKKTDIYMKIMRRINDEESVQRLVMEVFLNIWFTPCNNKSVLLQKVTSIINTVGSCDELNLDSFQKLVCSLCKSQMNKTGSEIKEGTENSLFLAFKQLIQHLVKNLPKCNANVITSLRILLIFSQIEPQLIVEYARILQPYLNSNHNTKITSITAQIFKQIVPVIPQKKLPFLYELEEDLMKLILKHDHVVVANNEDIQLNTVKAIGSLCLRHNEFLLNSALKEFYHCALISEEISFSIKLSVLKNIEMYIVEVNNINVATHGSKVLTEEDLKRIEVSSGVATSTIQYYVKDILQSYLHSNFQIRQVTVRLIQMILQQGVTHPVQIVPYLICMSSDTETVVSNSADKQLLEINRTYPGYIKAKSSLGLKLSYQLQKRLHSIGMIRGFKINSTNEHPLAMNGFLYSLLRGFKQQRRSFILNILKQFDEDDMNFSLSYLLYLADNLAYFIYTTQEELLFLIHHIDRIVAYSGGCILKSFKQGLKTEDQEISNYSTTSEASFIDKEDENETVLLEQLPDNISSLQRCLTASQRFLLLLLLKQYLKQIYGVTDYKSQQYCPMDSTKLYEKPINRRKHLKFDPKPIINQLEQESLLRSSDANERKRLVHQYLYFKQLMLEYDSTDPDTETNENRSTSDCLTTNHISQPSELKRKQSRDSGQQKVKINKRRRKRQKFSYSCNEDYDTEEFDSE</sequence>
<dbReference type="PROSITE" id="PS50817">
    <property type="entry name" value="INTEIN_N_TER"/>
    <property type="match status" value="1"/>
</dbReference>
<dbReference type="InterPro" id="IPR006141">
    <property type="entry name" value="Intein_N"/>
</dbReference>
<accession>A0A8K0FZ33</accession>
<dbReference type="PANTHER" id="PTHR21704">
    <property type="entry name" value="NIPPED-B-LIKE PROTEIN DELANGIN SCC2-RELATED"/>
    <property type="match status" value="1"/>
</dbReference>
<dbReference type="InterPro" id="IPR016024">
    <property type="entry name" value="ARM-type_fold"/>
</dbReference>
<gene>
    <name evidence="9" type="ORF">ILUMI_26019</name>
</gene>
<evidence type="ECO:0000256" key="4">
    <source>
        <dbReference type="ARBA" id="ARBA00023242"/>
    </source>
</evidence>
<dbReference type="InterPro" id="IPR033031">
    <property type="entry name" value="Scc2/Nipped-B"/>
</dbReference>
<dbReference type="GO" id="GO:0016539">
    <property type="term" value="P:intein-mediated protein splicing"/>
    <property type="evidence" value="ECO:0007669"/>
    <property type="project" value="InterPro"/>
</dbReference>
<feature type="domain" description="Sister chromatid cohesion C-terminal" evidence="8">
    <location>
        <begin position="367"/>
        <end position="550"/>
    </location>
</feature>
<dbReference type="Pfam" id="PF12765">
    <property type="entry name" value="Cohesin_HEAT"/>
    <property type="match status" value="2"/>
</dbReference>
<dbReference type="InterPro" id="IPR011989">
    <property type="entry name" value="ARM-like"/>
</dbReference>
<keyword evidence="10" id="KW-1185">Reference proteome</keyword>
<evidence type="ECO:0000256" key="1">
    <source>
        <dbReference type="ARBA" id="ARBA00004123"/>
    </source>
</evidence>
<feature type="compositionally biased region" description="Acidic residues" evidence="7">
    <location>
        <begin position="762"/>
        <end position="772"/>
    </location>
</feature>
<dbReference type="InterPro" id="IPR026003">
    <property type="entry name" value="Cohesin_HEAT"/>
</dbReference>
<organism evidence="9 10">
    <name type="scientific">Ignelater luminosus</name>
    <name type="common">Cucubano</name>
    <name type="synonym">Pyrophorus luminosus</name>
    <dbReference type="NCBI Taxonomy" id="2038154"/>
    <lineage>
        <taxon>Eukaryota</taxon>
        <taxon>Metazoa</taxon>
        <taxon>Ecdysozoa</taxon>
        <taxon>Arthropoda</taxon>
        <taxon>Hexapoda</taxon>
        <taxon>Insecta</taxon>
        <taxon>Pterygota</taxon>
        <taxon>Neoptera</taxon>
        <taxon>Endopterygota</taxon>
        <taxon>Coleoptera</taxon>
        <taxon>Polyphaga</taxon>
        <taxon>Elateriformia</taxon>
        <taxon>Elateroidea</taxon>
        <taxon>Elateridae</taxon>
        <taxon>Agrypninae</taxon>
        <taxon>Pyrophorini</taxon>
        <taxon>Ignelater</taxon>
    </lineage>
</organism>
<keyword evidence="5 6" id="KW-0131">Cell cycle</keyword>
<evidence type="ECO:0000256" key="2">
    <source>
        <dbReference type="ARBA" id="ARBA00009252"/>
    </source>
</evidence>
<dbReference type="GO" id="GO:1990414">
    <property type="term" value="P:replication-born double-strand break repair via sister chromatid exchange"/>
    <property type="evidence" value="ECO:0007669"/>
    <property type="project" value="TreeGrafter"/>
</dbReference>
<reference evidence="9" key="1">
    <citation type="submission" date="2019-08" db="EMBL/GenBank/DDBJ databases">
        <title>The genome of the North American firefly Photinus pyralis.</title>
        <authorList>
            <consortium name="Photinus pyralis genome working group"/>
            <person name="Fallon T.R."/>
            <person name="Sander Lower S.E."/>
            <person name="Weng J.-K."/>
        </authorList>
    </citation>
    <scope>NUCLEOTIDE SEQUENCE</scope>
    <source>
        <strain evidence="9">TRF0915ILg1</strain>
        <tissue evidence="9">Whole body</tissue>
    </source>
</reference>
<dbReference type="GO" id="GO:0090694">
    <property type="term" value="C:Scc2-Scc4 cohesin loading complex"/>
    <property type="evidence" value="ECO:0007669"/>
    <property type="project" value="TreeGrafter"/>
</dbReference>
<dbReference type="GO" id="GO:0010468">
    <property type="term" value="P:regulation of gene expression"/>
    <property type="evidence" value="ECO:0007669"/>
    <property type="project" value="InterPro"/>
</dbReference>
<proteinExistence type="inferred from homology"/>
<keyword evidence="3 6" id="KW-0677">Repeat</keyword>
<dbReference type="Gene3D" id="1.25.10.10">
    <property type="entry name" value="Leucine-rich Repeat Variant"/>
    <property type="match status" value="1"/>
</dbReference>
<dbReference type="PANTHER" id="PTHR21704:SF18">
    <property type="entry name" value="NIPPED-B-LIKE PROTEIN"/>
    <property type="match status" value="1"/>
</dbReference>
<keyword evidence="4 6" id="KW-0539">Nucleus</keyword>